<reference evidence="4" key="1">
    <citation type="submission" date="2025-08" db="UniProtKB">
        <authorList>
            <consortium name="RefSeq"/>
        </authorList>
    </citation>
    <scope>IDENTIFICATION</scope>
</reference>
<dbReference type="InterPro" id="IPR000504">
    <property type="entry name" value="RRM_dom"/>
</dbReference>
<sequence length="145" mass="15511">MSIRTVKVSNVSLSASEQHVEGYFSFSGEIEYVEMRSGDESSKIAYVTFKDSQGADNALLLSDAKIDGQSVVIAAATDYQLPPAASDPQESAGGSRSALQKTVGVFKKTAKKTRDFGLKHRPEFTFEAKVPIFGGNGNVGVETKV</sequence>
<dbReference type="PANTHER" id="PTHR32343:SF10">
    <property type="entry name" value="RNA-BINDING REGION RNP-1 DOMAIN-CONTAINING PROTEIN"/>
    <property type="match status" value="1"/>
</dbReference>
<dbReference type="Gene3D" id="3.30.70.330">
    <property type="match status" value="1"/>
</dbReference>
<feature type="domain" description="RRM" evidence="2">
    <location>
        <begin position="4"/>
        <end position="78"/>
    </location>
</feature>
<dbReference type="PANTHER" id="PTHR32343">
    <property type="entry name" value="SERINE/ARGININE-RICH SPLICING FACTOR"/>
    <property type="match status" value="1"/>
</dbReference>
<dbReference type="Proteomes" id="UP000504607">
    <property type="component" value="Unplaced"/>
</dbReference>
<dbReference type="SMART" id="SM00360">
    <property type="entry name" value="RRM"/>
    <property type="match status" value="1"/>
</dbReference>
<dbReference type="InterPro" id="IPR012677">
    <property type="entry name" value="Nucleotide-bd_a/b_plait_sf"/>
</dbReference>
<accession>A0A6I9QLQ2</accession>
<dbReference type="InParanoid" id="A0A6I9QLQ2"/>
<dbReference type="AlphaFoldDB" id="A0A6I9QLQ2"/>
<evidence type="ECO:0000256" key="1">
    <source>
        <dbReference type="PROSITE-ProRule" id="PRU00176"/>
    </source>
</evidence>
<dbReference type="RefSeq" id="XP_010911436.1">
    <property type="nucleotide sequence ID" value="XM_010913134.3"/>
</dbReference>
<proteinExistence type="predicted"/>
<evidence type="ECO:0000313" key="4">
    <source>
        <dbReference type="RefSeq" id="XP_010911436.1"/>
    </source>
</evidence>
<dbReference type="OrthoDB" id="7763451at2759"/>
<dbReference type="GO" id="GO:0003723">
    <property type="term" value="F:RNA binding"/>
    <property type="evidence" value="ECO:0007669"/>
    <property type="project" value="UniProtKB-UniRule"/>
</dbReference>
<dbReference type="InterPro" id="IPR035979">
    <property type="entry name" value="RBD_domain_sf"/>
</dbReference>
<gene>
    <name evidence="4" type="primary">LOC105037477</name>
</gene>
<keyword evidence="3" id="KW-1185">Reference proteome</keyword>
<name>A0A6I9QLQ2_ELAGV</name>
<organism evidence="3 4">
    <name type="scientific">Elaeis guineensis var. tenera</name>
    <name type="common">Oil palm</name>
    <dbReference type="NCBI Taxonomy" id="51953"/>
    <lineage>
        <taxon>Eukaryota</taxon>
        <taxon>Viridiplantae</taxon>
        <taxon>Streptophyta</taxon>
        <taxon>Embryophyta</taxon>
        <taxon>Tracheophyta</taxon>
        <taxon>Spermatophyta</taxon>
        <taxon>Magnoliopsida</taxon>
        <taxon>Liliopsida</taxon>
        <taxon>Arecaceae</taxon>
        <taxon>Arecoideae</taxon>
        <taxon>Cocoseae</taxon>
        <taxon>Elaeidinae</taxon>
        <taxon>Elaeis</taxon>
    </lineage>
</organism>
<dbReference type="PROSITE" id="PS50102">
    <property type="entry name" value="RRM"/>
    <property type="match status" value="1"/>
</dbReference>
<protein>
    <submittedName>
        <fullName evidence="4">Binding partner of ACD11 1</fullName>
    </submittedName>
</protein>
<keyword evidence="1" id="KW-0694">RNA-binding</keyword>
<dbReference type="Pfam" id="PF00076">
    <property type="entry name" value="RRM_1"/>
    <property type="match status" value="1"/>
</dbReference>
<evidence type="ECO:0000259" key="2">
    <source>
        <dbReference type="PROSITE" id="PS50102"/>
    </source>
</evidence>
<dbReference type="SUPFAM" id="SSF54928">
    <property type="entry name" value="RNA-binding domain, RBD"/>
    <property type="match status" value="1"/>
</dbReference>
<evidence type="ECO:0000313" key="3">
    <source>
        <dbReference type="Proteomes" id="UP000504607"/>
    </source>
</evidence>